<accession>A0ABT8HKT8</accession>
<proteinExistence type="predicted"/>
<keyword evidence="2" id="KW-1185">Reference proteome</keyword>
<dbReference type="EMBL" id="JAUHTC010000091">
    <property type="protein sequence ID" value="MDN4521379.1"/>
    <property type="molecule type" value="Genomic_DNA"/>
</dbReference>
<evidence type="ECO:0000313" key="2">
    <source>
        <dbReference type="Proteomes" id="UP001172687"/>
    </source>
</evidence>
<evidence type="ECO:0000313" key="1">
    <source>
        <dbReference type="EMBL" id="MDN4521379.1"/>
    </source>
</evidence>
<name>A0ABT8HKT8_MYCAO</name>
<dbReference type="Proteomes" id="UP001172687">
    <property type="component" value="Unassembled WGS sequence"/>
</dbReference>
<protein>
    <submittedName>
        <fullName evidence="1">Uncharacterized protein</fullName>
    </submittedName>
</protein>
<organism evidence="1 2">
    <name type="scientific">Mycolicibacterium austroafricanum</name>
    <name type="common">Mycobacterium austroafricanum</name>
    <dbReference type="NCBI Taxonomy" id="39687"/>
    <lineage>
        <taxon>Bacteria</taxon>
        <taxon>Bacillati</taxon>
        <taxon>Actinomycetota</taxon>
        <taxon>Actinomycetes</taxon>
        <taxon>Mycobacteriales</taxon>
        <taxon>Mycobacteriaceae</taxon>
        <taxon>Mycolicibacterium</taxon>
    </lineage>
</organism>
<gene>
    <name evidence="1" type="ORF">QYF68_26675</name>
</gene>
<dbReference type="RefSeq" id="WP_301161775.1">
    <property type="nucleotide sequence ID" value="NZ_JAUHTC010000091.1"/>
</dbReference>
<sequence>MKRCKFCGRVGLRMLELRTPLCGLPDGYACHDRQACAKRAATVGKWIGMRVLRRRDLDGTRWTIRKLATSGSPLYMLTCEYRQHRGSTSHFSIEEAKAHRDDLVRSWEARSMREYVGGAR</sequence>
<comment type="caution">
    <text evidence="1">The sequence shown here is derived from an EMBL/GenBank/DDBJ whole genome shotgun (WGS) entry which is preliminary data.</text>
</comment>
<reference evidence="1" key="1">
    <citation type="submission" date="2023-07" db="EMBL/GenBank/DDBJ databases">
        <title>Degradation of tert-butanol by M. austroafricanum TBA100.</title>
        <authorList>
            <person name="Helbich S."/>
            <person name="Vainshtein Y."/>
        </authorList>
    </citation>
    <scope>NUCLEOTIDE SEQUENCE</scope>
    <source>
        <strain evidence="1">TBA100</strain>
    </source>
</reference>